<feature type="domain" description="4Fe-4S ferredoxin-type" evidence="4">
    <location>
        <begin position="2"/>
        <end position="33"/>
    </location>
</feature>
<dbReference type="SUPFAM" id="SSF54862">
    <property type="entry name" value="4Fe-4S ferredoxins"/>
    <property type="match status" value="1"/>
</dbReference>
<dbReference type="STRING" id="1121338.CLTEP_19230"/>
<evidence type="ECO:0000313" key="6">
    <source>
        <dbReference type="Proteomes" id="UP000075531"/>
    </source>
</evidence>
<keyword evidence="2" id="KW-0408">Iron</keyword>
<reference evidence="5 6" key="1">
    <citation type="submission" date="2016-02" db="EMBL/GenBank/DDBJ databases">
        <title>Genome sequence of Clostridium tepidiprofundi DSM 19306.</title>
        <authorList>
            <person name="Poehlein A."/>
            <person name="Daniel R."/>
        </authorList>
    </citation>
    <scope>NUCLEOTIDE SEQUENCE [LARGE SCALE GENOMIC DNA]</scope>
    <source>
        <strain evidence="5 6">DSM 19306</strain>
    </source>
</reference>
<sequence length="65" mass="7236">MKKAVIDSNKCDRSPFCPVKRVCPVKAITQKRRFLKAETPVIDQNACIGCGKCVRVCPHHAVKLV</sequence>
<dbReference type="Proteomes" id="UP000075531">
    <property type="component" value="Unassembled WGS sequence"/>
</dbReference>
<dbReference type="Gene3D" id="3.30.70.20">
    <property type="match status" value="1"/>
</dbReference>
<dbReference type="InterPro" id="IPR017896">
    <property type="entry name" value="4Fe4S_Fe-S-bd"/>
</dbReference>
<accession>A0A151B2M5</accession>
<dbReference type="PATRIC" id="fig|1121338.3.peg.1982"/>
<dbReference type="RefSeq" id="WP_066825981.1">
    <property type="nucleotide sequence ID" value="NZ_LTBA01000024.1"/>
</dbReference>
<evidence type="ECO:0000256" key="2">
    <source>
        <dbReference type="ARBA" id="ARBA00023004"/>
    </source>
</evidence>
<proteinExistence type="predicted"/>
<dbReference type="PROSITE" id="PS00198">
    <property type="entry name" value="4FE4S_FER_1"/>
    <property type="match status" value="1"/>
</dbReference>
<dbReference type="GO" id="GO:0046872">
    <property type="term" value="F:metal ion binding"/>
    <property type="evidence" value="ECO:0007669"/>
    <property type="project" value="UniProtKB-KW"/>
</dbReference>
<evidence type="ECO:0000313" key="5">
    <source>
        <dbReference type="EMBL" id="KYH34146.1"/>
    </source>
</evidence>
<protein>
    <submittedName>
        <fullName evidence="5">Electron transport complex subunit RsxB</fullName>
    </submittedName>
</protein>
<dbReference type="GO" id="GO:0051536">
    <property type="term" value="F:iron-sulfur cluster binding"/>
    <property type="evidence" value="ECO:0007669"/>
    <property type="project" value="UniProtKB-KW"/>
</dbReference>
<evidence type="ECO:0000256" key="3">
    <source>
        <dbReference type="ARBA" id="ARBA00023014"/>
    </source>
</evidence>
<dbReference type="AlphaFoldDB" id="A0A151B2M5"/>
<dbReference type="Pfam" id="PF00037">
    <property type="entry name" value="Fer4"/>
    <property type="match status" value="1"/>
</dbReference>
<evidence type="ECO:0000259" key="4">
    <source>
        <dbReference type="PROSITE" id="PS51379"/>
    </source>
</evidence>
<feature type="domain" description="4Fe-4S ferredoxin-type" evidence="4">
    <location>
        <begin position="38"/>
        <end position="65"/>
    </location>
</feature>
<dbReference type="OrthoDB" id="5421405at2"/>
<keyword evidence="3" id="KW-0411">Iron-sulfur</keyword>
<keyword evidence="6" id="KW-1185">Reference proteome</keyword>
<keyword evidence="1" id="KW-0479">Metal-binding</keyword>
<name>A0A151B2M5_9CLOT</name>
<comment type="caution">
    <text evidence="5">The sequence shown here is derived from an EMBL/GenBank/DDBJ whole genome shotgun (WGS) entry which is preliminary data.</text>
</comment>
<organism evidence="5 6">
    <name type="scientific">Clostridium tepidiprofundi DSM 19306</name>
    <dbReference type="NCBI Taxonomy" id="1121338"/>
    <lineage>
        <taxon>Bacteria</taxon>
        <taxon>Bacillati</taxon>
        <taxon>Bacillota</taxon>
        <taxon>Clostridia</taxon>
        <taxon>Eubacteriales</taxon>
        <taxon>Clostridiaceae</taxon>
        <taxon>Clostridium</taxon>
    </lineage>
</organism>
<dbReference type="PROSITE" id="PS51379">
    <property type="entry name" value="4FE4S_FER_2"/>
    <property type="match status" value="2"/>
</dbReference>
<evidence type="ECO:0000256" key="1">
    <source>
        <dbReference type="ARBA" id="ARBA00022723"/>
    </source>
</evidence>
<dbReference type="EMBL" id="LTBA01000024">
    <property type="protein sequence ID" value="KYH34146.1"/>
    <property type="molecule type" value="Genomic_DNA"/>
</dbReference>
<dbReference type="InterPro" id="IPR017900">
    <property type="entry name" value="4Fe4S_Fe_S_CS"/>
</dbReference>
<gene>
    <name evidence="5" type="primary">rsxB_4</name>
    <name evidence="5" type="ORF">CLTEP_19230</name>
</gene>